<reference evidence="1 2" key="2">
    <citation type="submission" date="2018-11" db="EMBL/GenBank/DDBJ databases">
        <authorList>
            <consortium name="Pathogen Informatics"/>
        </authorList>
    </citation>
    <scope>NUCLEOTIDE SEQUENCE [LARGE SCALE GENOMIC DNA]</scope>
</reference>
<dbReference type="WBParaSite" id="SBAD_0001094101-mRNA-1">
    <property type="protein sequence ID" value="SBAD_0001094101-mRNA-1"/>
    <property type="gene ID" value="SBAD_0001094101"/>
</dbReference>
<organism evidence="3">
    <name type="scientific">Soboliphyme baturini</name>
    <dbReference type="NCBI Taxonomy" id="241478"/>
    <lineage>
        <taxon>Eukaryota</taxon>
        <taxon>Metazoa</taxon>
        <taxon>Ecdysozoa</taxon>
        <taxon>Nematoda</taxon>
        <taxon>Enoplea</taxon>
        <taxon>Dorylaimia</taxon>
        <taxon>Dioctophymatida</taxon>
        <taxon>Dioctophymatoidea</taxon>
        <taxon>Soboliphymatidae</taxon>
        <taxon>Soboliphyme</taxon>
    </lineage>
</organism>
<gene>
    <name evidence="1" type="ORF">SBAD_LOCUS10571</name>
</gene>
<dbReference type="EMBL" id="UZAM01014271">
    <property type="protein sequence ID" value="VDP32911.1"/>
    <property type="molecule type" value="Genomic_DNA"/>
</dbReference>
<evidence type="ECO:0000313" key="1">
    <source>
        <dbReference type="EMBL" id="VDP32911.1"/>
    </source>
</evidence>
<accession>A0A183J3X3</accession>
<dbReference type="AlphaFoldDB" id="A0A183J3X3"/>
<protein>
    <submittedName>
        <fullName evidence="1 3">Uncharacterized protein</fullName>
    </submittedName>
</protein>
<dbReference type="Proteomes" id="UP000270296">
    <property type="component" value="Unassembled WGS sequence"/>
</dbReference>
<evidence type="ECO:0000313" key="3">
    <source>
        <dbReference type="WBParaSite" id="SBAD_0001094101-mRNA-1"/>
    </source>
</evidence>
<sequence>MQCDLHFDRLRANNEEMLKVLHSSTVQRLECAKRLFEFGTFTQTFSRLFNLYRATSNITSNCGNATIFVNKRV</sequence>
<evidence type="ECO:0000313" key="2">
    <source>
        <dbReference type="Proteomes" id="UP000270296"/>
    </source>
</evidence>
<reference evidence="3" key="1">
    <citation type="submission" date="2016-06" db="UniProtKB">
        <authorList>
            <consortium name="WormBaseParasite"/>
        </authorList>
    </citation>
    <scope>IDENTIFICATION</scope>
</reference>
<keyword evidence="2" id="KW-1185">Reference proteome</keyword>
<name>A0A183J3X3_9BILA</name>
<proteinExistence type="predicted"/>